<dbReference type="EMBL" id="PKHE01000005">
    <property type="protein sequence ID" value="PKY89690.1"/>
    <property type="molecule type" value="Genomic_DNA"/>
</dbReference>
<gene>
    <name evidence="2" type="ORF">CYJ57_02990</name>
</gene>
<accession>A0A2I1K207</accession>
<protein>
    <recommendedName>
        <fullName evidence="4">Holin</fullName>
    </recommendedName>
</protein>
<reference evidence="2 3" key="1">
    <citation type="submission" date="2017-12" db="EMBL/GenBank/DDBJ databases">
        <title>Phylogenetic diversity of female urinary microbiome.</title>
        <authorList>
            <person name="Thomas-White K."/>
            <person name="Wolfe A.J."/>
        </authorList>
    </citation>
    <scope>NUCLEOTIDE SEQUENCE [LARGE SCALE GENOMIC DNA]</scope>
    <source>
        <strain evidence="2 3">UMB0898</strain>
    </source>
</reference>
<name>A0A2I1K207_9LACT</name>
<comment type="caution">
    <text evidence="2">The sequence shown here is derived from an EMBL/GenBank/DDBJ whole genome shotgun (WGS) entry which is preliminary data.</text>
</comment>
<evidence type="ECO:0000313" key="3">
    <source>
        <dbReference type="Proteomes" id="UP000234384"/>
    </source>
</evidence>
<dbReference type="Proteomes" id="UP000234384">
    <property type="component" value="Unassembled WGS sequence"/>
</dbReference>
<dbReference type="OrthoDB" id="2665815at2"/>
<evidence type="ECO:0008006" key="4">
    <source>
        <dbReference type="Google" id="ProtNLM"/>
    </source>
</evidence>
<dbReference type="AlphaFoldDB" id="A0A2I1K207"/>
<evidence type="ECO:0000256" key="1">
    <source>
        <dbReference type="SAM" id="Phobius"/>
    </source>
</evidence>
<dbReference type="InterPro" id="IPR009708">
    <property type="entry name" value="Phage_A118_holin/antiholin"/>
</dbReference>
<feature type="transmembrane region" description="Helical" evidence="1">
    <location>
        <begin position="39"/>
        <end position="58"/>
    </location>
</feature>
<keyword evidence="1" id="KW-0472">Membrane</keyword>
<keyword evidence="1" id="KW-1133">Transmembrane helix</keyword>
<feature type="transmembrane region" description="Helical" evidence="1">
    <location>
        <begin position="12"/>
        <end position="33"/>
    </location>
</feature>
<dbReference type="RefSeq" id="WP_101954010.1">
    <property type="nucleotide sequence ID" value="NZ_PKHE01000005.1"/>
</dbReference>
<organism evidence="2 3">
    <name type="scientific">Falseniella ignava</name>
    <dbReference type="NCBI Taxonomy" id="137730"/>
    <lineage>
        <taxon>Bacteria</taxon>
        <taxon>Bacillati</taxon>
        <taxon>Bacillota</taxon>
        <taxon>Bacilli</taxon>
        <taxon>Lactobacillales</taxon>
        <taxon>Aerococcaceae</taxon>
        <taxon>Falseniella</taxon>
    </lineage>
</organism>
<dbReference type="Pfam" id="PF06946">
    <property type="entry name" value="Phage_holin_5_1"/>
    <property type="match status" value="1"/>
</dbReference>
<sequence length="92" mass="9815">MDILIELFKEAELVAIVLIPVVSGIVEVFKRAFTINERYLPLLSLITGIVLNATFAMLSNAPMQNAILVGAIGGLGASGLYDNLQVGKLDGR</sequence>
<evidence type="ECO:0000313" key="2">
    <source>
        <dbReference type="EMBL" id="PKY89690.1"/>
    </source>
</evidence>
<keyword evidence="1" id="KW-0812">Transmembrane</keyword>
<proteinExistence type="predicted"/>